<dbReference type="PANTHER" id="PTHR15629:SF2">
    <property type="entry name" value="SH3 DOMAIN-CONTAINING YSC84-LIKE PROTEIN 1"/>
    <property type="match status" value="1"/>
</dbReference>
<proteinExistence type="inferred from homology"/>
<dbReference type="EMBL" id="BQFW01000014">
    <property type="protein sequence ID" value="GJJ77872.1"/>
    <property type="molecule type" value="Genomic_DNA"/>
</dbReference>
<keyword evidence="2 3" id="KW-0728">SH3 domain</keyword>
<evidence type="ECO:0000256" key="3">
    <source>
        <dbReference type="PROSITE-ProRule" id="PRU00192"/>
    </source>
</evidence>
<dbReference type="SMART" id="SM00326">
    <property type="entry name" value="SH3"/>
    <property type="match status" value="1"/>
</dbReference>
<evidence type="ECO:0000313" key="7">
    <source>
        <dbReference type="Proteomes" id="UP000827284"/>
    </source>
</evidence>
<evidence type="ECO:0000313" key="6">
    <source>
        <dbReference type="EMBL" id="GJJ77872.1"/>
    </source>
</evidence>
<evidence type="ECO:0000259" key="5">
    <source>
        <dbReference type="PROSITE" id="PS50002"/>
    </source>
</evidence>
<dbReference type="OrthoDB" id="443981at2759"/>
<dbReference type="CDD" id="cd11525">
    <property type="entry name" value="SYLF_SH3YL1_like"/>
    <property type="match status" value="1"/>
</dbReference>
<evidence type="ECO:0000256" key="1">
    <source>
        <dbReference type="ARBA" id="ARBA00007761"/>
    </source>
</evidence>
<comment type="similarity">
    <text evidence="1">Belongs to the SH3YL1 family.</text>
</comment>
<accession>A0A9P3M145</accession>
<dbReference type="InterPro" id="IPR007461">
    <property type="entry name" value="Ysc84_actin-binding"/>
</dbReference>
<dbReference type="GO" id="GO:0051666">
    <property type="term" value="P:actin cortical patch localization"/>
    <property type="evidence" value="ECO:0007669"/>
    <property type="project" value="TreeGrafter"/>
</dbReference>
<dbReference type="FunFam" id="2.30.30.40:FF:000100">
    <property type="entry name" value="SH3 domain-containing YSC84-like protein 1"/>
    <property type="match status" value="1"/>
</dbReference>
<dbReference type="Pfam" id="PF00018">
    <property type="entry name" value="SH3_1"/>
    <property type="match status" value="1"/>
</dbReference>
<reference evidence="6" key="2">
    <citation type="journal article" date="2022" name="Microbiol. Resour. Announc.">
        <title>Whole-Genome Sequence of Entomortierella parvispora E1425, a Mucoromycotan Fungus Associated with Burkholderiaceae-Related Endosymbiotic Bacteria.</title>
        <authorList>
            <person name="Herlambang A."/>
            <person name="Guo Y."/>
            <person name="Takashima Y."/>
            <person name="Narisawa K."/>
            <person name="Ohta H."/>
            <person name="Nishizawa T."/>
        </authorList>
    </citation>
    <scope>NUCLEOTIDE SEQUENCE</scope>
    <source>
        <strain evidence="6">E1425</strain>
    </source>
</reference>
<feature type="compositionally biased region" description="Polar residues" evidence="4">
    <location>
        <begin position="268"/>
        <end position="277"/>
    </location>
</feature>
<dbReference type="Proteomes" id="UP000827284">
    <property type="component" value="Unassembled WGS sequence"/>
</dbReference>
<sequence length="400" mass="41349">MSSIKSSMKMNSPLPKDLAGECKRASKILNAFVDPIAAKGVDNIIPADILSKAQGLAIFTVVKAGFLFSGRAGSGIVVARLEDGSWSAPSAIGTGGMGFGGQIGAEITDFVVVLNNHMAVKSFASGGNVTLGGNLSVAAGPIGRTAEAGGSASLKSVAAIYSYSKSKGLFAGVSIEGSVIVERKDANEAFYRQKVSASELLSGAITPPPQADILYRALNSKASGGNYSINRGPSSAGYGDSDYDHSSSGVGRSASTMSSGRYGGYASRNATTVVNSSRDYHSEDKAREAESDSLPRYTPSAAAARKPVVGVGRVSTDNSGYPASTNQNIANSTGPRVPPRIGAKPEVVTALYDFAGEQATDLSFKKGDVITVVKKTESRDDWWTGRIGAKEGSFPANYTQ</sequence>
<dbReference type="GO" id="GO:0051015">
    <property type="term" value="F:actin filament binding"/>
    <property type="evidence" value="ECO:0007669"/>
    <property type="project" value="TreeGrafter"/>
</dbReference>
<dbReference type="AlphaFoldDB" id="A0A9P3M145"/>
<reference evidence="6" key="1">
    <citation type="submission" date="2021-11" db="EMBL/GenBank/DDBJ databases">
        <authorList>
            <person name="Herlambang A."/>
            <person name="Guo Y."/>
            <person name="Takashima Y."/>
            <person name="Nishizawa T."/>
        </authorList>
    </citation>
    <scope>NUCLEOTIDE SEQUENCE</scope>
    <source>
        <strain evidence="6">E1425</strain>
    </source>
</reference>
<evidence type="ECO:0000256" key="2">
    <source>
        <dbReference type="ARBA" id="ARBA00022443"/>
    </source>
</evidence>
<dbReference type="InterPro" id="IPR036028">
    <property type="entry name" value="SH3-like_dom_sf"/>
</dbReference>
<dbReference type="InterPro" id="IPR051702">
    <property type="entry name" value="SH3_domain_YSC84-like"/>
</dbReference>
<keyword evidence="7" id="KW-1185">Reference proteome</keyword>
<feature type="compositionally biased region" description="Basic and acidic residues" evidence="4">
    <location>
        <begin position="278"/>
        <end position="290"/>
    </location>
</feature>
<dbReference type="SUPFAM" id="SSF50044">
    <property type="entry name" value="SH3-domain"/>
    <property type="match status" value="1"/>
</dbReference>
<dbReference type="GO" id="GO:0051017">
    <property type="term" value="P:actin filament bundle assembly"/>
    <property type="evidence" value="ECO:0007669"/>
    <property type="project" value="TreeGrafter"/>
</dbReference>
<dbReference type="Gene3D" id="2.30.30.40">
    <property type="entry name" value="SH3 Domains"/>
    <property type="match status" value="1"/>
</dbReference>
<organism evidence="6 7">
    <name type="scientific">Entomortierella parvispora</name>
    <dbReference type="NCBI Taxonomy" id="205924"/>
    <lineage>
        <taxon>Eukaryota</taxon>
        <taxon>Fungi</taxon>
        <taxon>Fungi incertae sedis</taxon>
        <taxon>Mucoromycota</taxon>
        <taxon>Mortierellomycotina</taxon>
        <taxon>Mortierellomycetes</taxon>
        <taxon>Mortierellales</taxon>
        <taxon>Mortierellaceae</taxon>
        <taxon>Entomortierella</taxon>
    </lineage>
</organism>
<gene>
    <name evidence="6" type="ORF">EMPS_10231</name>
</gene>
<dbReference type="PRINTS" id="PR00452">
    <property type="entry name" value="SH3DOMAIN"/>
</dbReference>
<dbReference type="Pfam" id="PF04366">
    <property type="entry name" value="Ysc84"/>
    <property type="match status" value="1"/>
</dbReference>
<feature type="region of interest" description="Disordered" evidence="4">
    <location>
        <begin position="238"/>
        <end position="301"/>
    </location>
</feature>
<protein>
    <submittedName>
        <fullName evidence="6">SH3 domain-containing YSC84-like protein 1</fullName>
    </submittedName>
</protein>
<dbReference type="PROSITE" id="PS50002">
    <property type="entry name" value="SH3"/>
    <property type="match status" value="1"/>
</dbReference>
<evidence type="ECO:0000256" key="4">
    <source>
        <dbReference type="SAM" id="MobiDB-lite"/>
    </source>
</evidence>
<feature type="domain" description="SH3" evidence="5">
    <location>
        <begin position="343"/>
        <end position="400"/>
    </location>
</feature>
<dbReference type="InterPro" id="IPR033643">
    <property type="entry name" value="SYLF_SH3YL1-like"/>
</dbReference>
<dbReference type="InterPro" id="IPR001452">
    <property type="entry name" value="SH3_domain"/>
</dbReference>
<comment type="caution">
    <text evidence="6">The sequence shown here is derived from an EMBL/GenBank/DDBJ whole genome shotgun (WGS) entry which is preliminary data.</text>
</comment>
<dbReference type="PRINTS" id="PR01887">
    <property type="entry name" value="SPECTRNALPHA"/>
</dbReference>
<dbReference type="GO" id="GO:0030479">
    <property type="term" value="C:actin cortical patch"/>
    <property type="evidence" value="ECO:0007669"/>
    <property type="project" value="TreeGrafter"/>
</dbReference>
<dbReference type="GO" id="GO:0035091">
    <property type="term" value="F:phosphatidylinositol binding"/>
    <property type="evidence" value="ECO:0007669"/>
    <property type="project" value="TreeGrafter"/>
</dbReference>
<dbReference type="PANTHER" id="PTHR15629">
    <property type="entry name" value="SH3YL1 PROTEIN"/>
    <property type="match status" value="1"/>
</dbReference>
<name>A0A9P3M145_9FUNG</name>